<dbReference type="AlphaFoldDB" id="A0A0B2UW35"/>
<dbReference type="FunFam" id="1.10.10.10:FF:000352">
    <property type="entry name" value="Forkhead box Q2"/>
    <property type="match status" value="1"/>
</dbReference>
<dbReference type="GO" id="GO:0005634">
    <property type="term" value="C:nucleus"/>
    <property type="evidence" value="ECO:0007669"/>
    <property type="project" value="UniProtKB-SubCell"/>
</dbReference>
<dbReference type="InterPro" id="IPR050211">
    <property type="entry name" value="FOX_domain-containing"/>
</dbReference>
<dbReference type="EMBL" id="JPKZ01003130">
    <property type="protein sequence ID" value="KHN73292.1"/>
    <property type="molecule type" value="Genomic_DNA"/>
</dbReference>
<dbReference type="SMART" id="SM00339">
    <property type="entry name" value="FH"/>
    <property type="match status" value="1"/>
</dbReference>
<dbReference type="PROSITE" id="PS50039">
    <property type="entry name" value="FORK_HEAD_3"/>
    <property type="match status" value="1"/>
</dbReference>
<keyword evidence="2 3" id="KW-0539">Nucleus</keyword>
<name>A0A0B2UW35_TOXCA</name>
<reference evidence="6" key="2">
    <citation type="submission" date="2018-11" db="EMBL/GenBank/DDBJ databases">
        <authorList>
            <consortium name="Pathogen Informatics"/>
        </authorList>
    </citation>
    <scope>NUCLEOTIDE SEQUENCE [LARGE SCALE GENOMIC DNA]</scope>
</reference>
<dbReference type="GO" id="GO:0030154">
    <property type="term" value="P:cell differentiation"/>
    <property type="evidence" value="ECO:0007669"/>
    <property type="project" value="TreeGrafter"/>
</dbReference>
<proteinExistence type="predicted"/>
<dbReference type="GO" id="GO:0009653">
    <property type="term" value="P:anatomical structure morphogenesis"/>
    <property type="evidence" value="ECO:0007669"/>
    <property type="project" value="TreeGrafter"/>
</dbReference>
<dbReference type="InterPro" id="IPR036390">
    <property type="entry name" value="WH_DNA-bd_sf"/>
</dbReference>
<sequence>MDILTQMGLGELVPYSMRLPTDSLRDLNRRLDEQQPKPQLSYIGLIAMAILSSREKKMILSEVYQWITDNYPYFRSRGPGWRNSIRHNLSLNDCFIKAGRSANGKGHYWAIHPANIEDFQKGDFRRRRAQRKVRRHMGLSVNEDECSDDSPIASPVPPRKSFSVESILQRDSTQRWLLPVIPPAVPTPFPFHLFSPHY</sequence>
<dbReference type="OrthoDB" id="5954824at2759"/>
<keyword evidence="1 3" id="KW-0238">DNA-binding</keyword>
<reference evidence="5 7" key="1">
    <citation type="submission" date="2014-11" db="EMBL/GenBank/DDBJ databases">
        <title>Genetic blueprint of the zoonotic pathogen Toxocara canis.</title>
        <authorList>
            <person name="Zhu X.-Q."/>
            <person name="Korhonen P.K."/>
            <person name="Cai H."/>
            <person name="Young N.D."/>
            <person name="Nejsum P."/>
            <person name="von Samson-Himmelstjerna G."/>
            <person name="Boag P.R."/>
            <person name="Tan P."/>
            <person name="Li Q."/>
            <person name="Min J."/>
            <person name="Yang Y."/>
            <person name="Wang X."/>
            <person name="Fang X."/>
            <person name="Hall R.S."/>
            <person name="Hofmann A."/>
            <person name="Sternberg P.W."/>
            <person name="Jex A.R."/>
            <person name="Gasser R.B."/>
        </authorList>
    </citation>
    <scope>NUCLEOTIDE SEQUENCE [LARGE SCALE GENOMIC DNA]</scope>
    <source>
        <strain evidence="5">PN_DK_2014</strain>
    </source>
</reference>
<feature type="domain" description="Fork-head" evidence="4">
    <location>
        <begin position="37"/>
        <end position="129"/>
    </location>
</feature>
<evidence type="ECO:0000256" key="3">
    <source>
        <dbReference type="PROSITE-ProRule" id="PRU00089"/>
    </source>
</evidence>
<protein>
    <submittedName>
        <fullName evidence="5">Forkhead box protein A1-B</fullName>
    </submittedName>
</protein>
<dbReference type="Proteomes" id="UP000031036">
    <property type="component" value="Unassembled WGS sequence"/>
</dbReference>
<keyword evidence="7" id="KW-1185">Reference proteome</keyword>
<organism evidence="5 7">
    <name type="scientific">Toxocara canis</name>
    <name type="common">Canine roundworm</name>
    <dbReference type="NCBI Taxonomy" id="6265"/>
    <lineage>
        <taxon>Eukaryota</taxon>
        <taxon>Metazoa</taxon>
        <taxon>Ecdysozoa</taxon>
        <taxon>Nematoda</taxon>
        <taxon>Chromadorea</taxon>
        <taxon>Rhabditida</taxon>
        <taxon>Spirurina</taxon>
        <taxon>Ascaridomorpha</taxon>
        <taxon>Ascaridoidea</taxon>
        <taxon>Toxocaridae</taxon>
        <taxon>Toxocara</taxon>
    </lineage>
</organism>
<dbReference type="Gene3D" id="1.10.10.10">
    <property type="entry name" value="Winged helix-like DNA-binding domain superfamily/Winged helix DNA-binding domain"/>
    <property type="match status" value="1"/>
</dbReference>
<dbReference type="GO" id="GO:0000978">
    <property type="term" value="F:RNA polymerase II cis-regulatory region sequence-specific DNA binding"/>
    <property type="evidence" value="ECO:0007669"/>
    <property type="project" value="TreeGrafter"/>
</dbReference>
<dbReference type="PANTHER" id="PTHR11829:SF343">
    <property type="entry name" value="FORK-HEAD DOMAIN-CONTAINING PROTEIN"/>
    <property type="match status" value="1"/>
</dbReference>
<evidence type="ECO:0000259" key="4">
    <source>
        <dbReference type="PROSITE" id="PS50039"/>
    </source>
</evidence>
<dbReference type="PROSITE" id="PS00658">
    <property type="entry name" value="FORK_HEAD_2"/>
    <property type="match status" value="1"/>
</dbReference>
<feature type="DNA-binding region" description="Fork-head" evidence="3">
    <location>
        <begin position="37"/>
        <end position="129"/>
    </location>
</feature>
<dbReference type="InterPro" id="IPR030456">
    <property type="entry name" value="TF_fork_head_CS_2"/>
</dbReference>
<dbReference type="Pfam" id="PF00250">
    <property type="entry name" value="Forkhead"/>
    <property type="match status" value="1"/>
</dbReference>
<dbReference type="InterPro" id="IPR018122">
    <property type="entry name" value="TF_fork_head_CS_1"/>
</dbReference>
<dbReference type="CDD" id="cd20035">
    <property type="entry name" value="FH_FOXQ2-like"/>
    <property type="match status" value="1"/>
</dbReference>
<dbReference type="PRINTS" id="PR00053">
    <property type="entry name" value="FORKHEAD"/>
</dbReference>
<evidence type="ECO:0000256" key="1">
    <source>
        <dbReference type="ARBA" id="ARBA00023125"/>
    </source>
</evidence>
<dbReference type="OMA" id="RDSTQRW"/>
<dbReference type="PANTHER" id="PTHR11829">
    <property type="entry name" value="FORKHEAD BOX PROTEIN"/>
    <property type="match status" value="1"/>
</dbReference>
<comment type="subcellular location">
    <subcellularLocation>
        <location evidence="3">Nucleus</location>
    </subcellularLocation>
</comment>
<dbReference type="SUPFAM" id="SSF46785">
    <property type="entry name" value="Winged helix' DNA-binding domain"/>
    <property type="match status" value="1"/>
</dbReference>
<dbReference type="STRING" id="6265.A0A0B2UW35"/>
<dbReference type="InterPro" id="IPR047519">
    <property type="entry name" value="FH_FOXQ2-like"/>
</dbReference>
<dbReference type="EMBL" id="UYWY01019628">
    <property type="protein sequence ID" value="VDM38491.1"/>
    <property type="molecule type" value="Genomic_DNA"/>
</dbReference>
<dbReference type="PROSITE" id="PS00657">
    <property type="entry name" value="FORK_HEAD_1"/>
    <property type="match status" value="1"/>
</dbReference>
<gene>
    <name evidence="5" type="primary">foxa1-b</name>
    <name evidence="5" type="ORF">Tcan_12001</name>
    <name evidence="6" type="ORF">TCNE_LOCUS7170</name>
</gene>
<evidence type="ECO:0000256" key="2">
    <source>
        <dbReference type="ARBA" id="ARBA00023242"/>
    </source>
</evidence>
<dbReference type="GO" id="GO:0000981">
    <property type="term" value="F:DNA-binding transcription factor activity, RNA polymerase II-specific"/>
    <property type="evidence" value="ECO:0007669"/>
    <property type="project" value="TreeGrafter"/>
</dbReference>
<dbReference type="InterPro" id="IPR036388">
    <property type="entry name" value="WH-like_DNA-bd_sf"/>
</dbReference>
<evidence type="ECO:0000313" key="7">
    <source>
        <dbReference type="Proteomes" id="UP000031036"/>
    </source>
</evidence>
<evidence type="ECO:0000313" key="6">
    <source>
        <dbReference type="EMBL" id="VDM38491.1"/>
    </source>
</evidence>
<evidence type="ECO:0000313" key="5">
    <source>
        <dbReference type="EMBL" id="KHN73292.1"/>
    </source>
</evidence>
<accession>A0A0B2UW35</accession>
<dbReference type="InterPro" id="IPR001766">
    <property type="entry name" value="Fork_head_dom"/>
</dbReference>